<proteinExistence type="predicted"/>
<dbReference type="AlphaFoldDB" id="A0A1D1W9M5"/>
<comment type="caution">
    <text evidence="1">The sequence shown here is derived from an EMBL/GenBank/DDBJ whole genome shotgun (WGS) entry which is preliminary data.</text>
</comment>
<evidence type="ECO:0000313" key="1">
    <source>
        <dbReference type="EMBL" id="GAV09028.1"/>
    </source>
</evidence>
<reference evidence="1 2" key="1">
    <citation type="journal article" date="2016" name="Nat. Commun.">
        <title>Extremotolerant tardigrade genome and improved radiotolerance of human cultured cells by tardigrade-unique protein.</title>
        <authorList>
            <person name="Hashimoto T."/>
            <person name="Horikawa D.D."/>
            <person name="Saito Y."/>
            <person name="Kuwahara H."/>
            <person name="Kozuka-Hata H."/>
            <person name="Shin-I T."/>
            <person name="Minakuchi Y."/>
            <person name="Ohishi K."/>
            <person name="Motoyama A."/>
            <person name="Aizu T."/>
            <person name="Enomoto A."/>
            <person name="Kondo K."/>
            <person name="Tanaka S."/>
            <person name="Hara Y."/>
            <person name="Koshikawa S."/>
            <person name="Sagara H."/>
            <person name="Miura T."/>
            <person name="Yokobori S."/>
            <person name="Miyagawa K."/>
            <person name="Suzuki Y."/>
            <person name="Kubo T."/>
            <person name="Oyama M."/>
            <person name="Kohara Y."/>
            <person name="Fujiyama A."/>
            <person name="Arakawa K."/>
            <person name="Katayama T."/>
            <person name="Toyoda A."/>
            <person name="Kunieda T."/>
        </authorList>
    </citation>
    <scope>NUCLEOTIDE SEQUENCE [LARGE SCALE GENOMIC DNA]</scope>
    <source>
        <strain evidence="1 2">YOKOZUNA-1</strain>
    </source>
</reference>
<name>A0A1D1W9M5_RAMVA</name>
<dbReference type="Proteomes" id="UP000186922">
    <property type="component" value="Unassembled WGS sequence"/>
</dbReference>
<evidence type="ECO:0000313" key="2">
    <source>
        <dbReference type="Proteomes" id="UP000186922"/>
    </source>
</evidence>
<gene>
    <name evidence="1" type="primary">RvY_18632-1</name>
    <name evidence="1" type="synonym">RvY_18632.1</name>
    <name evidence="1" type="ORF">RvY_18632</name>
</gene>
<keyword evidence="2" id="KW-1185">Reference proteome</keyword>
<organism evidence="1 2">
    <name type="scientific">Ramazzottius varieornatus</name>
    <name type="common">Water bear</name>
    <name type="synonym">Tardigrade</name>
    <dbReference type="NCBI Taxonomy" id="947166"/>
    <lineage>
        <taxon>Eukaryota</taxon>
        <taxon>Metazoa</taxon>
        <taxon>Ecdysozoa</taxon>
        <taxon>Tardigrada</taxon>
        <taxon>Eutardigrada</taxon>
        <taxon>Parachela</taxon>
        <taxon>Hypsibioidea</taxon>
        <taxon>Ramazzottiidae</taxon>
        <taxon>Ramazzottius</taxon>
    </lineage>
</organism>
<sequence length="67" mass="7879">MSSPNLSFRTTFITHRTFVTSKATGTIALNQTCIFWPTKIYTRMRPAKLSFCQTFWKDRYPTIRPSK</sequence>
<accession>A0A1D1W9M5</accession>
<protein>
    <submittedName>
        <fullName evidence="1">Uncharacterized protein</fullName>
    </submittedName>
</protein>
<dbReference type="EMBL" id="BDGG01000020">
    <property type="protein sequence ID" value="GAV09028.1"/>
    <property type="molecule type" value="Genomic_DNA"/>
</dbReference>